<evidence type="ECO:0000313" key="2">
    <source>
        <dbReference type="Proteomes" id="UP000251545"/>
    </source>
</evidence>
<sequence>MRLTELILILLISNLTFGQNKYVGIYNDRFSESIELKSDSTFVHNYRFDLSSSWTTGKWKVSNDTIYFKTELVSDSLQVRDSNGNKIKDSLVLSADLKINRIELNEFIMLSLSSGGQNRVKPPNKLYWKRNKLYRINENGTLYLRKVKAFWTDKKNKTYFRKEIN</sequence>
<reference evidence="1 2" key="1">
    <citation type="submission" date="2018-02" db="EMBL/GenBank/DDBJ databases">
        <title>Genomic Encyclopedia of Archaeal and Bacterial Type Strains, Phase II (KMG-II): from individual species to whole genera.</title>
        <authorList>
            <person name="Goeker M."/>
        </authorList>
    </citation>
    <scope>NUCLEOTIDE SEQUENCE [LARGE SCALE GENOMIC DNA]</scope>
    <source>
        <strain evidence="1 2">DSM 21165</strain>
    </source>
</reference>
<dbReference type="RefSeq" id="WP_105473536.1">
    <property type="nucleotide sequence ID" value="NZ_PVEO01000004.1"/>
</dbReference>
<organism evidence="1 2">
    <name type="scientific">Jejuia pallidilutea</name>
    <dbReference type="NCBI Taxonomy" id="504487"/>
    <lineage>
        <taxon>Bacteria</taxon>
        <taxon>Pseudomonadati</taxon>
        <taxon>Bacteroidota</taxon>
        <taxon>Flavobacteriia</taxon>
        <taxon>Flavobacteriales</taxon>
        <taxon>Flavobacteriaceae</taxon>
        <taxon>Jejuia</taxon>
    </lineage>
</organism>
<name>A0A362XA67_9FLAO</name>
<evidence type="ECO:0000313" key="1">
    <source>
        <dbReference type="EMBL" id="PQV48921.1"/>
    </source>
</evidence>
<protein>
    <submittedName>
        <fullName evidence="1">Uncharacterized protein</fullName>
    </submittedName>
</protein>
<proteinExistence type="predicted"/>
<gene>
    <name evidence="1" type="ORF">CLV33_104127</name>
</gene>
<dbReference type="Proteomes" id="UP000251545">
    <property type="component" value="Unassembled WGS sequence"/>
</dbReference>
<dbReference type="EMBL" id="PVEO01000004">
    <property type="protein sequence ID" value="PQV48921.1"/>
    <property type="molecule type" value="Genomic_DNA"/>
</dbReference>
<dbReference type="AlphaFoldDB" id="A0A362XA67"/>
<accession>A0A362XA67</accession>
<comment type="caution">
    <text evidence="1">The sequence shown here is derived from an EMBL/GenBank/DDBJ whole genome shotgun (WGS) entry which is preliminary data.</text>
</comment>